<feature type="region of interest" description="Disordered" evidence="1">
    <location>
        <begin position="425"/>
        <end position="466"/>
    </location>
</feature>
<sequence>MYLTSGSSRGGFAPRGVRSRGGRAPHFTKTREQLKPDIERHPLGVIVETIRSSGLSVGAIGSTQIPEISGCKYVASYNWLNSEVPTIIVPGKPPRWTPLVTPQRLREDSGQYYRDHNAAKYPEYPIAPVVHAVVGTSPEFPTASVDIFACGSTLGNLLRFARGIDKAFRFNIELVGNTVFFIRKENGPKELIKDVRGFGHTFPEAYTTWDNDVKESETHQRIIQYTFGGLNCLVRFESDGYIKDVSTGNDKVPDGGTADEDDLLQALQNTAISHPFKKFSKTMDRISVNHGGSVVPQSSIFDLKTRSGKHNKDINMSDILPQLWLKQIPNFILAYHDGHGLFQDIRVQDIRNDVQTWQTENQDGIRRFATLLAKIVRVVKNEKRVLLEVYCPGSDRLEIRGQYGDGMHALPMQLADRWAEDGSETGLVTLGPSGDEDHGLDDDEEELSDNSPRVLDRNFDDDCDSDTEQDFTACSPDGCGYCGKCTY</sequence>
<dbReference type="PANTHER" id="PTHR35179:SF2">
    <property type="entry name" value="START DOMAIN-CONTAINING PROTEIN"/>
    <property type="match status" value="1"/>
</dbReference>
<dbReference type="Proteomes" id="UP000265663">
    <property type="component" value="Unassembled WGS sequence"/>
</dbReference>
<gene>
    <name evidence="2" type="ORF">GMOD_00001408</name>
</gene>
<dbReference type="OrthoDB" id="5393654at2759"/>
<dbReference type="AlphaFoldDB" id="A0A3M7LZ23"/>
<name>A0A3M7LZ23_9PLEO</name>
<organism evidence="2 3">
    <name type="scientific">Pyrenophora seminiperda CCB06</name>
    <dbReference type="NCBI Taxonomy" id="1302712"/>
    <lineage>
        <taxon>Eukaryota</taxon>
        <taxon>Fungi</taxon>
        <taxon>Dikarya</taxon>
        <taxon>Ascomycota</taxon>
        <taxon>Pezizomycotina</taxon>
        <taxon>Dothideomycetes</taxon>
        <taxon>Pleosporomycetidae</taxon>
        <taxon>Pleosporales</taxon>
        <taxon>Pleosporineae</taxon>
        <taxon>Pleosporaceae</taxon>
        <taxon>Pyrenophora</taxon>
    </lineage>
</organism>
<protein>
    <submittedName>
        <fullName evidence="2">Geranylgeranyl pyrophosphate synthetase</fullName>
    </submittedName>
</protein>
<evidence type="ECO:0000313" key="2">
    <source>
        <dbReference type="EMBL" id="RMZ67478.1"/>
    </source>
</evidence>
<keyword evidence="3" id="KW-1185">Reference proteome</keyword>
<feature type="region of interest" description="Disordered" evidence="1">
    <location>
        <begin position="1"/>
        <end position="35"/>
    </location>
</feature>
<evidence type="ECO:0000313" key="3">
    <source>
        <dbReference type="Proteomes" id="UP000265663"/>
    </source>
</evidence>
<proteinExistence type="predicted"/>
<feature type="compositionally biased region" description="Acidic residues" evidence="1">
    <location>
        <begin position="438"/>
        <end position="448"/>
    </location>
</feature>
<evidence type="ECO:0000256" key="1">
    <source>
        <dbReference type="SAM" id="MobiDB-lite"/>
    </source>
</evidence>
<dbReference type="EMBL" id="KE747810">
    <property type="protein sequence ID" value="RMZ67478.1"/>
    <property type="molecule type" value="Genomic_DNA"/>
</dbReference>
<accession>A0A3M7LZ23</accession>
<dbReference type="PANTHER" id="PTHR35179">
    <property type="entry name" value="PROTEIN CBG02620"/>
    <property type="match status" value="1"/>
</dbReference>
<reference evidence="2 3" key="1">
    <citation type="journal article" date="2014" name="PLoS ONE">
        <title>De novo Genome Assembly of the Fungal Plant Pathogen Pyrenophora semeniperda.</title>
        <authorList>
            <person name="Soliai M.M."/>
            <person name="Meyer S.E."/>
            <person name="Udall J.A."/>
            <person name="Elzinga D.E."/>
            <person name="Hermansen R.A."/>
            <person name="Bodily P.M."/>
            <person name="Hart A.A."/>
            <person name="Coleman C.E."/>
        </authorList>
    </citation>
    <scope>NUCLEOTIDE SEQUENCE [LARGE SCALE GENOMIC DNA]</scope>
    <source>
        <strain evidence="2 3">CCB06</strain>
        <tissue evidence="2">Mycelium</tissue>
    </source>
</reference>
<feature type="compositionally biased region" description="Basic residues" evidence="1">
    <location>
        <begin position="17"/>
        <end position="28"/>
    </location>
</feature>